<feature type="transmembrane region" description="Helical" evidence="7">
    <location>
        <begin position="196"/>
        <end position="214"/>
    </location>
</feature>
<evidence type="ECO:0000259" key="8">
    <source>
        <dbReference type="Pfam" id="PF01545"/>
    </source>
</evidence>
<evidence type="ECO:0000313" key="10">
    <source>
        <dbReference type="EMBL" id="HIR40176.1"/>
    </source>
</evidence>
<comment type="similarity">
    <text evidence="2">Belongs to the cation diffusion facilitator (CDF) transporter (TC 2.A.4) family.</text>
</comment>
<dbReference type="GO" id="GO:0016020">
    <property type="term" value="C:membrane"/>
    <property type="evidence" value="ECO:0007669"/>
    <property type="project" value="UniProtKB-SubCell"/>
</dbReference>
<dbReference type="EMBL" id="DVHB01000129">
    <property type="protein sequence ID" value="HIR40176.1"/>
    <property type="molecule type" value="Genomic_DNA"/>
</dbReference>
<keyword evidence="3" id="KW-0813">Transport</keyword>
<dbReference type="Pfam" id="PF16916">
    <property type="entry name" value="ZT_dimer"/>
    <property type="match status" value="1"/>
</dbReference>
<evidence type="ECO:0000256" key="3">
    <source>
        <dbReference type="ARBA" id="ARBA00022448"/>
    </source>
</evidence>
<dbReference type="Gene3D" id="3.30.70.1350">
    <property type="entry name" value="Cation efflux protein, cytoplasmic domain"/>
    <property type="match status" value="1"/>
</dbReference>
<proteinExistence type="inferred from homology"/>
<comment type="subcellular location">
    <subcellularLocation>
        <location evidence="1">Membrane</location>
        <topology evidence="1">Multi-pass membrane protein</topology>
    </subcellularLocation>
</comment>
<feature type="transmembrane region" description="Helical" evidence="7">
    <location>
        <begin position="171"/>
        <end position="190"/>
    </location>
</feature>
<evidence type="ECO:0000256" key="2">
    <source>
        <dbReference type="ARBA" id="ARBA00008114"/>
    </source>
</evidence>
<dbReference type="InterPro" id="IPR036837">
    <property type="entry name" value="Cation_efflux_CTD_sf"/>
</dbReference>
<dbReference type="Pfam" id="PF01545">
    <property type="entry name" value="Cation_efflux"/>
    <property type="match status" value="1"/>
</dbReference>
<dbReference type="InterPro" id="IPR058533">
    <property type="entry name" value="Cation_efflux_TM"/>
</dbReference>
<dbReference type="NCBIfam" id="TIGR01297">
    <property type="entry name" value="CDF"/>
    <property type="match status" value="1"/>
</dbReference>
<dbReference type="FunFam" id="1.20.1510.10:FF:000006">
    <property type="entry name" value="Divalent cation efflux transporter"/>
    <property type="match status" value="1"/>
</dbReference>
<comment type="caution">
    <text evidence="10">The sequence shown here is derived from an EMBL/GenBank/DDBJ whole genome shotgun (WGS) entry which is preliminary data.</text>
</comment>
<feature type="domain" description="Cation efflux protein cytoplasmic" evidence="9">
    <location>
        <begin position="227"/>
        <end position="302"/>
    </location>
</feature>
<name>A0A9D1AI59_9FIRM</name>
<dbReference type="Proteomes" id="UP000824179">
    <property type="component" value="Unassembled WGS sequence"/>
</dbReference>
<evidence type="ECO:0000256" key="6">
    <source>
        <dbReference type="ARBA" id="ARBA00023136"/>
    </source>
</evidence>
<dbReference type="InterPro" id="IPR002524">
    <property type="entry name" value="Cation_efflux"/>
</dbReference>
<dbReference type="GO" id="GO:0008324">
    <property type="term" value="F:monoatomic cation transmembrane transporter activity"/>
    <property type="evidence" value="ECO:0007669"/>
    <property type="project" value="InterPro"/>
</dbReference>
<dbReference type="InterPro" id="IPR050291">
    <property type="entry name" value="CDF_Transporter"/>
</dbReference>
<feature type="transmembrane region" description="Helical" evidence="7">
    <location>
        <begin position="96"/>
        <end position="118"/>
    </location>
</feature>
<dbReference type="SUPFAM" id="SSF161111">
    <property type="entry name" value="Cation efflux protein transmembrane domain-like"/>
    <property type="match status" value="1"/>
</dbReference>
<dbReference type="Gene3D" id="1.20.1510.10">
    <property type="entry name" value="Cation efflux protein transmembrane domain"/>
    <property type="match status" value="1"/>
</dbReference>
<evidence type="ECO:0000313" key="11">
    <source>
        <dbReference type="Proteomes" id="UP000824179"/>
    </source>
</evidence>
<dbReference type="PANTHER" id="PTHR43840">
    <property type="entry name" value="MITOCHONDRIAL METAL TRANSPORTER 1-RELATED"/>
    <property type="match status" value="1"/>
</dbReference>
<protein>
    <submittedName>
        <fullName evidence="10">Cation transporter</fullName>
    </submittedName>
</protein>
<evidence type="ECO:0000256" key="7">
    <source>
        <dbReference type="SAM" id="Phobius"/>
    </source>
</evidence>
<dbReference type="InterPro" id="IPR027469">
    <property type="entry name" value="Cation_efflux_TMD_sf"/>
</dbReference>
<reference evidence="10" key="2">
    <citation type="journal article" date="2021" name="PeerJ">
        <title>Extensive microbial diversity within the chicken gut microbiome revealed by metagenomics and culture.</title>
        <authorList>
            <person name="Gilroy R."/>
            <person name="Ravi A."/>
            <person name="Getino M."/>
            <person name="Pursley I."/>
            <person name="Horton D.L."/>
            <person name="Alikhan N.F."/>
            <person name="Baker D."/>
            <person name="Gharbi K."/>
            <person name="Hall N."/>
            <person name="Watson M."/>
            <person name="Adriaenssens E.M."/>
            <person name="Foster-Nyarko E."/>
            <person name="Jarju S."/>
            <person name="Secka A."/>
            <person name="Antonio M."/>
            <person name="Oren A."/>
            <person name="Chaudhuri R.R."/>
            <person name="La Ragione R."/>
            <person name="Hildebrand F."/>
            <person name="Pallen M.J."/>
        </authorList>
    </citation>
    <scope>NUCLEOTIDE SEQUENCE</scope>
    <source>
        <strain evidence="10">ChiW25-3613</strain>
    </source>
</reference>
<dbReference type="PANTHER" id="PTHR43840:SF15">
    <property type="entry name" value="MITOCHONDRIAL METAL TRANSPORTER 1-RELATED"/>
    <property type="match status" value="1"/>
</dbReference>
<accession>A0A9D1AI59</accession>
<sequence>MSELLLRLFVPKGSADDPKVRTRCGLLSGITGIVLNILLVAGKLTVGIIAGSVAIIADAINNFSDAASSVITLAGFKLAGQKPDKEHPFGHGRIEYVAGLIVSVLIIFMGFELAWSSIEKIITPEPATFSYEAMGVLIAAILVKFWMFYFNRKIAKRINSASIAATATDSLSDVIATGVVLVALIAGQYTDWPIDGIAGVIVAIFIFKSGWGAVKATQAPLLGRPMSKELADAIDKLALEHENILGIHDLIYHDYGPGRAIVSFHAEVPADGNLMETHELIDHVEREIRDKFGIEAVIHMDPIVVDGDTEEVRELVEGVVKAIHPDATVHDLRIANWDKIRNVYFDAIFPYGMAMTDDEISKKIKAAISEKSGLTAVVHIEHPFIES</sequence>
<gene>
    <name evidence="10" type="ORF">IAB90_07335</name>
</gene>
<keyword evidence="4 7" id="KW-0812">Transmembrane</keyword>
<evidence type="ECO:0000256" key="5">
    <source>
        <dbReference type="ARBA" id="ARBA00022989"/>
    </source>
</evidence>
<reference evidence="10" key="1">
    <citation type="submission" date="2020-10" db="EMBL/GenBank/DDBJ databases">
        <authorList>
            <person name="Gilroy R."/>
        </authorList>
    </citation>
    <scope>NUCLEOTIDE SEQUENCE</scope>
    <source>
        <strain evidence="10">ChiW25-3613</strain>
    </source>
</reference>
<evidence type="ECO:0000256" key="4">
    <source>
        <dbReference type="ARBA" id="ARBA00022692"/>
    </source>
</evidence>
<evidence type="ECO:0000256" key="1">
    <source>
        <dbReference type="ARBA" id="ARBA00004141"/>
    </source>
</evidence>
<evidence type="ECO:0000259" key="9">
    <source>
        <dbReference type="Pfam" id="PF16916"/>
    </source>
</evidence>
<feature type="transmembrane region" description="Helical" evidence="7">
    <location>
        <begin position="130"/>
        <end position="150"/>
    </location>
</feature>
<feature type="domain" description="Cation efflux protein transmembrane" evidence="8">
    <location>
        <begin position="31"/>
        <end position="216"/>
    </location>
</feature>
<dbReference type="SUPFAM" id="SSF160240">
    <property type="entry name" value="Cation efflux protein cytoplasmic domain-like"/>
    <property type="match status" value="1"/>
</dbReference>
<organism evidence="10 11">
    <name type="scientific">Candidatus Coproplasma stercoripullorum</name>
    <dbReference type="NCBI Taxonomy" id="2840751"/>
    <lineage>
        <taxon>Bacteria</taxon>
        <taxon>Bacillati</taxon>
        <taxon>Bacillota</taxon>
        <taxon>Clostridia</taxon>
        <taxon>Eubacteriales</taxon>
        <taxon>Candidatus Coproplasma</taxon>
    </lineage>
</organism>
<dbReference type="AlphaFoldDB" id="A0A9D1AI59"/>
<dbReference type="InterPro" id="IPR027470">
    <property type="entry name" value="Cation_efflux_CTD"/>
</dbReference>
<keyword evidence="5 7" id="KW-1133">Transmembrane helix</keyword>
<keyword evidence="6 7" id="KW-0472">Membrane</keyword>